<dbReference type="Pfam" id="PF00149">
    <property type="entry name" value="Metallophos"/>
    <property type="match status" value="1"/>
</dbReference>
<evidence type="ECO:0000259" key="3">
    <source>
        <dbReference type="Pfam" id="PF00149"/>
    </source>
</evidence>
<dbReference type="Proteomes" id="UP000483018">
    <property type="component" value="Unassembled WGS sequence"/>
</dbReference>
<dbReference type="OrthoDB" id="9780884at2"/>
<gene>
    <name evidence="4" type="ORF">GND95_09800</name>
</gene>
<dbReference type="InterPro" id="IPR004843">
    <property type="entry name" value="Calcineurin-like_PHP"/>
</dbReference>
<dbReference type="PANTHER" id="PTHR31302:SF31">
    <property type="entry name" value="PHOSPHODIESTERASE YAEI"/>
    <property type="match status" value="1"/>
</dbReference>
<name>A0A7C8HDX1_9FIRM</name>
<keyword evidence="5" id="KW-1185">Reference proteome</keyword>
<evidence type="ECO:0000256" key="1">
    <source>
        <dbReference type="ARBA" id="ARBA00022723"/>
    </source>
</evidence>
<keyword evidence="1" id="KW-0479">Metal-binding</keyword>
<reference evidence="4 5" key="1">
    <citation type="submission" date="2019-12" db="EMBL/GenBank/DDBJ databases">
        <title>Defluviitalea raffinosedens, isolated from a biogas fermenter, genome sequencing and characterization.</title>
        <authorList>
            <person name="Rettenmaier R."/>
            <person name="Schneider M."/>
            <person name="Neuhaus K."/>
            <person name="Liebl W."/>
            <person name="Zverlov V."/>
        </authorList>
    </citation>
    <scope>NUCLEOTIDE SEQUENCE [LARGE SCALE GENOMIC DNA]</scope>
    <source>
        <strain evidence="4 5">249c-K6</strain>
    </source>
</reference>
<sequence length="285" mass="32562">MKGNPKKFRKIYSIAAAVALLGAFFIWQNNGIVITHYQYTNHKIPESFEGFIIVQVSDLHNKDFHGRLSKKIKEIKPDVIFITGDLIDRRNTKVDVAIQFIEEIAQTAPIYYVSGNHEQLSKRFDELKEKLNEWNVNIMDNSFVLLDQNGDKIGLMGIADPAIYQTERSYLQEDSSAYVRNSLEDLYRNVDTEFNILLSHRPEVYPVYEDMKVDLVFSGHAHGGQIRIPFIGGLIAPNQGFFPKYTEGIYTNGVTSMVVSRGLGNSLFPLRIFNRPELVVVTLKR</sequence>
<dbReference type="InterPro" id="IPR051158">
    <property type="entry name" value="Metallophosphoesterase_sf"/>
</dbReference>
<dbReference type="EMBL" id="WSLF01000009">
    <property type="protein sequence ID" value="KAE9633159.1"/>
    <property type="molecule type" value="Genomic_DNA"/>
</dbReference>
<organism evidence="4 5">
    <name type="scientific">Defluviitalea raffinosedens</name>
    <dbReference type="NCBI Taxonomy" id="1450156"/>
    <lineage>
        <taxon>Bacteria</taxon>
        <taxon>Bacillati</taxon>
        <taxon>Bacillota</taxon>
        <taxon>Clostridia</taxon>
        <taxon>Lachnospirales</taxon>
        <taxon>Defluviitaleaceae</taxon>
        <taxon>Defluviitalea</taxon>
    </lineage>
</organism>
<accession>A0A7C8HDX1</accession>
<evidence type="ECO:0000313" key="4">
    <source>
        <dbReference type="EMBL" id="KAE9633159.1"/>
    </source>
</evidence>
<proteinExistence type="predicted"/>
<evidence type="ECO:0000256" key="2">
    <source>
        <dbReference type="ARBA" id="ARBA00022801"/>
    </source>
</evidence>
<comment type="caution">
    <text evidence="4">The sequence shown here is derived from an EMBL/GenBank/DDBJ whole genome shotgun (WGS) entry which is preliminary data.</text>
</comment>
<dbReference type="InterPro" id="IPR029052">
    <property type="entry name" value="Metallo-depent_PP-like"/>
</dbReference>
<keyword evidence="2" id="KW-0378">Hydrolase</keyword>
<protein>
    <submittedName>
        <fullName evidence="4">Metallophosphoesterase</fullName>
    </submittedName>
</protein>
<dbReference type="GO" id="GO:0016020">
    <property type="term" value="C:membrane"/>
    <property type="evidence" value="ECO:0007669"/>
    <property type="project" value="GOC"/>
</dbReference>
<dbReference type="CDD" id="cd07385">
    <property type="entry name" value="MPP_YkuE_C"/>
    <property type="match status" value="1"/>
</dbReference>
<dbReference type="Gene3D" id="3.60.21.10">
    <property type="match status" value="1"/>
</dbReference>
<dbReference type="PANTHER" id="PTHR31302">
    <property type="entry name" value="TRANSMEMBRANE PROTEIN WITH METALLOPHOSPHOESTERASE DOMAIN-RELATED"/>
    <property type="match status" value="1"/>
</dbReference>
<dbReference type="AlphaFoldDB" id="A0A7C8HDX1"/>
<dbReference type="SUPFAM" id="SSF56300">
    <property type="entry name" value="Metallo-dependent phosphatases"/>
    <property type="match status" value="1"/>
</dbReference>
<dbReference type="RefSeq" id="WP_158740865.1">
    <property type="nucleotide sequence ID" value="NZ_JAFBEP010000012.1"/>
</dbReference>
<dbReference type="GO" id="GO:0009245">
    <property type="term" value="P:lipid A biosynthetic process"/>
    <property type="evidence" value="ECO:0007669"/>
    <property type="project" value="TreeGrafter"/>
</dbReference>
<dbReference type="GO" id="GO:0008758">
    <property type="term" value="F:UDP-2,3-diacylglucosamine hydrolase activity"/>
    <property type="evidence" value="ECO:0007669"/>
    <property type="project" value="TreeGrafter"/>
</dbReference>
<evidence type="ECO:0000313" key="5">
    <source>
        <dbReference type="Proteomes" id="UP000483018"/>
    </source>
</evidence>
<feature type="domain" description="Calcineurin-like phosphoesterase" evidence="3">
    <location>
        <begin position="53"/>
        <end position="223"/>
    </location>
</feature>
<dbReference type="GO" id="GO:0046872">
    <property type="term" value="F:metal ion binding"/>
    <property type="evidence" value="ECO:0007669"/>
    <property type="project" value="UniProtKB-KW"/>
</dbReference>